<feature type="transmembrane region" description="Helical" evidence="2">
    <location>
        <begin position="21"/>
        <end position="39"/>
    </location>
</feature>
<proteinExistence type="predicted"/>
<feature type="compositionally biased region" description="Pro residues" evidence="1">
    <location>
        <begin position="119"/>
        <end position="130"/>
    </location>
</feature>
<dbReference type="EMBL" id="AP022602">
    <property type="protein sequence ID" value="BBY96427.1"/>
    <property type="molecule type" value="Genomic_DNA"/>
</dbReference>
<keyword evidence="2" id="KW-0472">Membrane</keyword>
<keyword evidence="3" id="KW-0614">Plasmid</keyword>
<geneLocation type="plasmid" evidence="3 4">
    <name>pJCM6399</name>
</geneLocation>
<name>A0A9W4B9L0_9MYCO</name>
<gene>
    <name evidence="3" type="ORF">MGALJ_60960</name>
</gene>
<protein>
    <submittedName>
        <fullName evidence="3">Uncharacterized protein</fullName>
    </submittedName>
</protein>
<feature type="transmembrane region" description="Helical" evidence="2">
    <location>
        <begin position="79"/>
        <end position="101"/>
    </location>
</feature>
<sequence length="346" mass="37233">MSDGMPGETTEADEQDVRRKLILWVLFLVSCTLVIWYAHHLGMPIVTAVGGTIALWIACLTILARMFEKKILKARVSKPLFAALCAVLLVLAAGTSLALAWEPVTAIFSQPQQGDAEAPPAPPPGPPPPTCEDATNTFATDWGPDRPLISANPIGRSWPNGAVPAFDNVILGTPGDPDDPIEDLRIRMLTANDAEYTGINGYYERVPVVPGRTYRVRFYVINTGDRNLDTTARDTVARVLLSSCPSTDARIVGTVASSNTVPNQIWSTVHFTSDRPFRMVPADRPAKICFPAVSGGCTNTYGFNPASELANLYSEAGLAIGAKGFDGVIPGSAQVPMLLYFTPQFQ</sequence>
<keyword evidence="2" id="KW-1133">Transmembrane helix</keyword>
<evidence type="ECO:0000256" key="1">
    <source>
        <dbReference type="SAM" id="MobiDB-lite"/>
    </source>
</evidence>
<reference evidence="3 4" key="1">
    <citation type="journal article" date="2019" name="Emerg. Microbes Infect.">
        <title>Comprehensive subspecies identification of 175 nontuberculous mycobacteria species based on 7547 genomic profiles.</title>
        <authorList>
            <person name="Matsumoto Y."/>
            <person name="Kinjo T."/>
            <person name="Motooka D."/>
            <person name="Nabeya D."/>
            <person name="Jung N."/>
            <person name="Uechi K."/>
            <person name="Horii T."/>
            <person name="Iida T."/>
            <person name="Fujita J."/>
            <person name="Nakamura S."/>
        </authorList>
    </citation>
    <scope>NUCLEOTIDE SEQUENCE [LARGE SCALE GENOMIC DNA]</scope>
    <source>
        <strain evidence="3 4">JCM 6399</strain>
        <plasmid evidence="3">pJCM6399</plasmid>
    </source>
</reference>
<accession>A0A9W4B9L0</accession>
<keyword evidence="4" id="KW-1185">Reference proteome</keyword>
<feature type="region of interest" description="Disordered" evidence="1">
    <location>
        <begin position="111"/>
        <end position="134"/>
    </location>
</feature>
<evidence type="ECO:0000256" key="2">
    <source>
        <dbReference type="SAM" id="Phobius"/>
    </source>
</evidence>
<organism evidence="3 4">
    <name type="scientific">Mycobacterium gallinarum</name>
    <dbReference type="NCBI Taxonomy" id="39689"/>
    <lineage>
        <taxon>Bacteria</taxon>
        <taxon>Bacillati</taxon>
        <taxon>Actinomycetota</taxon>
        <taxon>Actinomycetes</taxon>
        <taxon>Mycobacteriales</taxon>
        <taxon>Mycobacteriaceae</taxon>
        <taxon>Mycobacterium</taxon>
    </lineage>
</organism>
<feature type="transmembrane region" description="Helical" evidence="2">
    <location>
        <begin position="45"/>
        <end position="67"/>
    </location>
</feature>
<keyword evidence="2" id="KW-0812">Transmembrane</keyword>
<dbReference type="AlphaFoldDB" id="A0A9W4B9L0"/>
<dbReference type="RefSeq" id="WP_163738857.1">
    <property type="nucleotide sequence ID" value="NZ_AP022602.1"/>
</dbReference>
<dbReference type="KEGG" id="mgau:MGALJ_60960"/>
<evidence type="ECO:0000313" key="3">
    <source>
        <dbReference type="EMBL" id="BBY96427.1"/>
    </source>
</evidence>
<evidence type="ECO:0000313" key="4">
    <source>
        <dbReference type="Proteomes" id="UP000465785"/>
    </source>
</evidence>
<dbReference type="Proteomes" id="UP000465785">
    <property type="component" value="Plasmid pJCM6399"/>
</dbReference>